<sequence>MPGQYGLPQWVCIVMCGYIEIITSDSDHVTLRSGQPARCVCDSTGGCNDQPDASVILLEDATISQMRL</sequence>
<proteinExistence type="predicted"/>
<keyword evidence="2" id="KW-1185">Reference proteome</keyword>
<name>A0AAE1DIB3_9GAST</name>
<dbReference type="Proteomes" id="UP001283361">
    <property type="component" value="Unassembled WGS sequence"/>
</dbReference>
<comment type="caution">
    <text evidence="1">The sequence shown here is derived from an EMBL/GenBank/DDBJ whole genome shotgun (WGS) entry which is preliminary data.</text>
</comment>
<gene>
    <name evidence="1" type="ORF">RRG08_027971</name>
</gene>
<evidence type="ECO:0000313" key="1">
    <source>
        <dbReference type="EMBL" id="KAK3770488.1"/>
    </source>
</evidence>
<reference evidence="1" key="1">
    <citation type="journal article" date="2023" name="G3 (Bethesda)">
        <title>A reference genome for the long-term kleptoplast-retaining sea slug Elysia crispata morphotype clarki.</title>
        <authorList>
            <person name="Eastman K.E."/>
            <person name="Pendleton A.L."/>
            <person name="Shaikh M.A."/>
            <person name="Suttiyut T."/>
            <person name="Ogas R."/>
            <person name="Tomko P."/>
            <person name="Gavelis G."/>
            <person name="Widhalm J.R."/>
            <person name="Wisecaver J.H."/>
        </authorList>
    </citation>
    <scope>NUCLEOTIDE SEQUENCE</scope>
    <source>
        <strain evidence="1">ECLA1</strain>
    </source>
</reference>
<organism evidence="1 2">
    <name type="scientific">Elysia crispata</name>
    <name type="common">lettuce slug</name>
    <dbReference type="NCBI Taxonomy" id="231223"/>
    <lineage>
        <taxon>Eukaryota</taxon>
        <taxon>Metazoa</taxon>
        <taxon>Spiralia</taxon>
        <taxon>Lophotrochozoa</taxon>
        <taxon>Mollusca</taxon>
        <taxon>Gastropoda</taxon>
        <taxon>Heterobranchia</taxon>
        <taxon>Euthyneura</taxon>
        <taxon>Panpulmonata</taxon>
        <taxon>Sacoglossa</taxon>
        <taxon>Placobranchoidea</taxon>
        <taxon>Plakobranchidae</taxon>
        <taxon>Elysia</taxon>
    </lineage>
</organism>
<evidence type="ECO:0000313" key="2">
    <source>
        <dbReference type="Proteomes" id="UP001283361"/>
    </source>
</evidence>
<dbReference type="AlphaFoldDB" id="A0AAE1DIB3"/>
<accession>A0AAE1DIB3</accession>
<protein>
    <submittedName>
        <fullName evidence="1">Uncharacterized protein</fullName>
    </submittedName>
</protein>
<dbReference type="EMBL" id="JAWDGP010003841">
    <property type="protein sequence ID" value="KAK3770488.1"/>
    <property type="molecule type" value="Genomic_DNA"/>
</dbReference>